<gene>
    <name evidence="3" type="primary">LOC111601516</name>
</gene>
<accession>A0A6J1M6B5</accession>
<dbReference type="OMA" id="MPLIYYD"/>
<reference evidence="3" key="1">
    <citation type="submission" date="2025-08" db="UniProtKB">
        <authorList>
            <consortium name="RefSeq"/>
        </authorList>
    </citation>
    <scope>IDENTIFICATION</scope>
    <source>
        <strain evidence="3">15085-1641.00</strain>
        <tissue evidence="3">Whole body</tissue>
    </source>
</reference>
<dbReference type="Proteomes" id="UP000504633">
    <property type="component" value="Unplaced"/>
</dbReference>
<keyword evidence="2" id="KW-1185">Reference proteome</keyword>
<name>A0A6J1M6B5_DROHY</name>
<feature type="compositionally biased region" description="Basic and acidic residues" evidence="1">
    <location>
        <begin position="111"/>
        <end position="120"/>
    </location>
</feature>
<organism evidence="2 3">
    <name type="scientific">Drosophila hydei</name>
    <name type="common">Fruit fly</name>
    <dbReference type="NCBI Taxonomy" id="7224"/>
    <lineage>
        <taxon>Eukaryota</taxon>
        <taxon>Metazoa</taxon>
        <taxon>Ecdysozoa</taxon>
        <taxon>Arthropoda</taxon>
        <taxon>Hexapoda</taxon>
        <taxon>Insecta</taxon>
        <taxon>Pterygota</taxon>
        <taxon>Neoptera</taxon>
        <taxon>Endopterygota</taxon>
        <taxon>Diptera</taxon>
        <taxon>Brachycera</taxon>
        <taxon>Muscomorpha</taxon>
        <taxon>Ephydroidea</taxon>
        <taxon>Drosophilidae</taxon>
        <taxon>Drosophila</taxon>
    </lineage>
</organism>
<feature type="compositionally biased region" description="Basic residues" evidence="1">
    <location>
        <begin position="95"/>
        <end position="110"/>
    </location>
</feature>
<dbReference type="GeneID" id="111601516"/>
<proteinExistence type="predicted"/>
<dbReference type="OrthoDB" id="7850458at2759"/>
<dbReference type="KEGG" id="dhe:111601516"/>
<feature type="region of interest" description="Disordered" evidence="1">
    <location>
        <begin position="75"/>
        <end position="120"/>
    </location>
</feature>
<dbReference type="RefSeq" id="XP_023173890.2">
    <property type="nucleotide sequence ID" value="XM_023318122.2"/>
</dbReference>
<dbReference type="AlphaFoldDB" id="A0A6J1M6B5"/>
<protein>
    <submittedName>
        <fullName evidence="3">Uncharacterized protein LOC111601516</fullName>
    </submittedName>
</protein>
<evidence type="ECO:0000313" key="3">
    <source>
        <dbReference type="RefSeq" id="XP_023173890.2"/>
    </source>
</evidence>
<evidence type="ECO:0000256" key="1">
    <source>
        <dbReference type="SAM" id="MobiDB-lite"/>
    </source>
</evidence>
<evidence type="ECO:0000313" key="2">
    <source>
        <dbReference type="Proteomes" id="UP000504633"/>
    </source>
</evidence>
<sequence length="120" mass="13471">MALIYHDVTIETPIDLVLTALTELGQGVTFQKLGYYFGARSGFPANACNTIVKDALESCLKCKVIIKVRSRYYITPQRQPPKPRRATGKSGASRNKVKYAKPKKYQKPKIRRNEPKPTSG</sequence>